<evidence type="ECO:0000313" key="2">
    <source>
        <dbReference type="Proteomes" id="UP001157502"/>
    </source>
</evidence>
<keyword evidence="2" id="KW-1185">Reference proteome</keyword>
<gene>
    <name evidence="1" type="ORF">DPEC_G00236740</name>
</gene>
<name>A0ACC2FYU3_DALPE</name>
<reference evidence="1" key="1">
    <citation type="submission" date="2021-05" db="EMBL/GenBank/DDBJ databases">
        <authorList>
            <person name="Pan Q."/>
            <person name="Jouanno E."/>
            <person name="Zahm M."/>
            <person name="Klopp C."/>
            <person name="Cabau C."/>
            <person name="Louis A."/>
            <person name="Berthelot C."/>
            <person name="Parey E."/>
            <person name="Roest Crollius H."/>
            <person name="Montfort J."/>
            <person name="Robinson-Rechavi M."/>
            <person name="Bouchez O."/>
            <person name="Lampietro C."/>
            <person name="Lopez Roques C."/>
            <person name="Donnadieu C."/>
            <person name="Postlethwait J."/>
            <person name="Bobe J."/>
            <person name="Dillon D."/>
            <person name="Chandos A."/>
            <person name="von Hippel F."/>
            <person name="Guiguen Y."/>
        </authorList>
    </citation>
    <scope>NUCLEOTIDE SEQUENCE</scope>
    <source>
        <strain evidence="1">YG-Jan2019</strain>
    </source>
</reference>
<dbReference type="Proteomes" id="UP001157502">
    <property type="component" value="Chromosome 20"/>
</dbReference>
<protein>
    <submittedName>
        <fullName evidence="1">Uncharacterized protein</fullName>
    </submittedName>
</protein>
<organism evidence="1 2">
    <name type="scientific">Dallia pectoralis</name>
    <name type="common">Alaska blackfish</name>
    <dbReference type="NCBI Taxonomy" id="75939"/>
    <lineage>
        <taxon>Eukaryota</taxon>
        <taxon>Metazoa</taxon>
        <taxon>Chordata</taxon>
        <taxon>Craniata</taxon>
        <taxon>Vertebrata</taxon>
        <taxon>Euteleostomi</taxon>
        <taxon>Actinopterygii</taxon>
        <taxon>Neopterygii</taxon>
        <taxon>Teleostei</taxon>
        <taxon>Protacanthopterygii</taxon>
        <taxon>Esociformes</taxon>
        <taxon>Umbridae</taxon>
        <taxon>Dallia</taxon>
    </lineage>
</organism>
<accession>A0ACC2FYU3</accession>
<dbReference type="EMBL" id="CM055747">
    <property type="protein sequence ID" value="KAJ7996405.1"/>
    <property type="molecule type" value="Genomic_DNA"/>
</dbReference>
<proteinExistence type="predicted"/>
<sequence>MVGPRVDFWWGPDGRPILPPGLRMTALTEAHGTGQAMPGPSQKLPLGPVADQGFTTGEYFRQLQALVSAFSKQIQNQQLRSDQQPPPEVEWVLIRVIKRKWSETLVDRTR</sequence>
<comment type="caution">
    <text evidence="1">The sequence shown here is derived from an EMBL/GenBank/DDBJ whole genome shotgun (WGS) entry which is preliminary data.</text>
</comment>
<evidence type="ECO:0000313" key="1">
    <source>
        <dbReference type="EMBL" id="KAJ7996405.1"/>
    </source>
</evidence>